<dbReference type="Proteomes" id="UP001204953">
    <property type="component" value="Unassembled WGS sequence"/>
</dbReference>
<evidence type="ECO:0000256" key="3">
    <source>
        <dbReference type="ARBA" id="ARBA00022989"/>
    </source>
</evidence>
<feature type="domain" description="Lipopolysaccharide assembly protein A" evidence="7">
    <location>
        <begin position="22"/>
        <end position="92"/>
    </location>
</feature>
<comment type="caution">
    <text evidence="8">The sequence shown here is derived from an EMBL/GenBank/DDBJ whole genome shotgun (WGS) entry which is preliminary data.</text>
</comment>
<organism evidence="8 9">
    <name type="scientific">Limnofasciculus baicalensis BBK-W-15</name>
    <dbReference type="NCBI Taxonomy" id="2699891"/>
    <lineage>
        <taxon>Bacteria</taxon>
        <taxon>Bacillati</taxon>
        <taxon>Cyanobacteriota</taxon>
        <taxon>Cyanophyceae</taxon>
        <taxon>Coleofasciculales</taxon>
        <taxon>Coleofasciculaceae</taxon>
        <taxon>Limnofasciculus</taxon>
        <taxon>Limnofasciculus baicalensis</taxon>
    </lineage>
</organism>
<evidence type="ECO:0000256" key="4">
    <source>
        <dbReference type="ARBA" id="ARBA00023136"/>
    </source>
</evidence>
<evidence type="ECO:0000256" key="6">
    <source>
        <dbReference type="SAM" id="Phobius"/>
    </source>
</evidence>
<dbReference type="RefSeq" id="WP_254013027.1">
    <property type="nucleotide sequence ID" value="NZ_JAMZMM010000183.1"/>
</dbReference>
<keyword evidence="3 6" id="KW-1133">Transmembrane helix</keyword>
<dbReference type="Pfam" id="PF06305">
    <property type="entry name" value="LapA_dom"/>
    <property type="match status" value="1"/>
</dbReference>
<feature type="coiled-coil region" evidence="5">
    <location>
        <begin position="71"/>
        <end position="105"/>
    </location>
</feature>
<dbReference type="GO" id="GO:0005886">
    <property type="term" value="C:plasma membrane"/>
    <property type="evidence" value="ECO:0007669"/>
    <property type="project" value="InterPro"/>
</dbReference>
<protein>
    <submittedName>
        <fullName evidence="8">LapA family protein</fullName>
    </submittedName>
</protein>
<keyword evidence="1" id="KW-1003">Cell membrane</keyword>
<evidence type="ECO:0000259" key="7">
    <source>
        <dbReference type="Pfam" id="PF06305"/>
    </source>
</evidence>
<dbReference type="EMBL" id="JAMZMM010000183">
    <property type="protein sequence ID" value="MCP2730263.1"/>
    <property type="molecule type" value="Genomic_DNA"/>
</dbReference>
<evidence type="ECO:0000256" key="2">
    <source>
        <dbReference type="ARBA" id="ARBA00022692"/>
    </source>
</evidence>
<evidence type="ECO:0000313" key="8">
    <source>
        <dbReference type="EMBL" id="MCP2730263.1"/>
    </source>
</evidence>
<dbReference type="AlphaFoldDB" id="A0AAE3GUY9"/>
<evidence type="ECO:0000256" key="5">
    <source>
        <dbReference type="SAM" id="Coils"/>
    </source>
</evidence>
<proteinExistence type="predicted"/>
<keyword evidence="4 6" id="KW-0472">Membrane</keyword>
<reference evidence="8" key="1">
    <citation type="submission" date="2022-06" db="EMBL/GenBank/DDBJ databases">
        <title>New cyanobacteria of genus Symplocastrum in benthos of Lake Baikal.</title>
        <authorList>
            <person name="Sorokovikova E."/>
            <person name="Tikhonova I."/>
            <person name="Krasnopeev A."/>
            <person name="Evseev P."/>
            <person name="Gladkikh A."/>
            <person name="Belykh O."/>
        </authorList>
    </citation>
    <scope>NUCLEOTIDE SEQUENCE</scope>
    <source>
        <strain evidence="8">BBK-W-15</strain>
    </source>
</reference>
<evidence type="ECO:0000256" key="1">
    <source>
        <dbReference type="ARBA" id="ARBA00022475"/>
    </source>
</evidence>
<dbReference type="InterPro" id="IPR010445">
    <property type="entry name" value="LapA_dom"/>
</dbReference>
<gene>
    <name evidence="8" type="ORF">NJ959_17670</name>
</gene>
<keyword evidence="5" id="KW-0175">Coiled coil</keyword>
<evidence type="ECO:0000313" key="9">
    <source>
        <dbReference type="Proteomes" id="UP001204953"/>
    </source>
</evidence>
<keyword evidence="9" id="KW-1185">Reference proteome</keyword>
<name>A0AAE3GUY9_9CYAN</name>
<keyword evidence="2 6" id="KW-0812">Transmembrane</keyword>
<accession>A0AAE3GUY9</accession>
<feature type="transmembrane region" description="Helical" evidence="6">
    <location>
        <begin position="39"/>
        <end position="63"/>
    </location>
</feature>
<sequence>MRQINFLVIFALCLVLALFSLENTTPVAIQVVGGVQVEAPLSIELICAMGLGGVLAWMFSIWARLLGYLSSRRVVSQIQTKEQRIQELQQDVERYKVELEEQQLPALSAAESVKEGS</sequence>